<reference evidence="1" key="1">
    <citation type="submission" date="2022-06" db="EMBL/GenBank/DDBJ databases">
        <title>Phylogenomic reconstructions and comparative analyses of Kickxellomycotina fungi.</title>
        <authorList>
            <person name="Reynolds N.K."/>
            <person name="Stajich J.E."/>
            <person name="Barry K."/>
            <person name="Grigoriev I.V."/>
            <person name="Crous P."/>
            <person name="Smith M.E."/>
        </authorList>
    </citation>
    <scope>NUCLEOTIDE SEQUENCE</scope>
    <source>
        <strain evidence="1">RSA 2271</strain>
    </source>
</reference>
<comment type="caution">
    <text evidence="1">The sequence shown here is derived from an EMBL/GenBank/DDBJ whole genome shotgun (WGS) entry which is preliminary data.</text>
</comment>
<gene>
    <name evidence="1" type="ORF">EV182_003062</name>
</gene>
<dbReference type="EMBL" id="JAMZIH010000736">
    <property type="protein sequence ID" value="KAJ1678930.1"/>
    <property type="molecule type" value="Genomic_DNA"/>
</dbReference>
<dbReference type="Proteomes" id="UP001145114">
    <property type="component" value="Unassembled WGS sequence"/>
</dbReference>
<name>A0ACC1HSC4_9FUNG</name>
<keyword evidence="2" id="KW-1185">Reference proteome</keyword>
<evidence type="ECO:0000313" key="1">
    <source>
        <dbReference type="EMBL" id="KAJ1678930.1"/>
    </source>
</evidence>
<proteinExistence type="predicted"/>
<organism evidence="1 2">
    <name type="scientific">Spiromyces aspiralis</name>
    <dbReference type="NCBI Taxonomy" id="68401"/>
    <lineage>
        <taxon>Eukaryota</taxon>
        <taxon>Fungi</taxon>
        <taxon>Fungi incertae sedis</taxon>
        <taxon>Zoopagomycota</taxon>
        <taxon>Kickxellomycotina</taxon>
        <taxon>Kickxellomycetes</taxon>
        <taxon>Kickxellales</taxon>
        <taxon>Kickxellaceae</taxon>
        <taxon>Spiromyces</taxon>
    </lineage>
</organism>
<evidence type="ECO:0000313" key="2">
    <source>
        <dbReference type="Proteomes" id="UP001145114"/>
    </source>
</evidence>
<accession>A0ACC1HSC4</accession>
<protein>
    <submittedName>
        <fullName evidence="1">Uncharacterized protein</fullName>
    </submittedName>
</protein>
<sequence>MALPDTTRANIVAANNKNINKKNASINSKQQAAQSRIVPASTLQNPSARLNTNAKPFVPSGPPAQGSKVFAEVNKALNARNNRARSASHGSSTATQPPGVTAASDSMEIDTAAQTTPMVSTGAAGSLTEKATSVFAKAHNQLKQSQQQRPAKKGETGGIQIRNAGATGNNTAKQAQPKSQQQQQQSKPAKAQSLAEGQGGGDLIMGILNKNNLGSNLQTKKAKNLTKSTKNAAAGVTLQQAQQLVKQQQNARSKAGVKQKEPEGVAAASSSNTTPNLTLRPLREILAAKRRKQEAASGSGGGEPIADAELEASETSVATMTDRSSTATSSRTNSPPTGTPILDMTTAAVPSTVAPDGLGGDGGGVSAAAPTLNEPQGDQPKVTNRPATMLPPTAPPLSVALTDGRSSLLRQAAINSLGPVTSSSETVTLNPQQLQRAPTPATTFAPEPLASIPQIKRPATSSPPKFPSLNASPTPAPAPAVAPRPAKRPLSSAISSPFSGFGTPQGLSTASNMAHREVGPASTPAGRNTPFPTQNNSATPHTVELHRLNAEFEEEMEALRNNLPFAGPIEFERAHGLSNKDRAFAELQAEFEKDMERLRGQRNLATPSQ</sequence>